<evidence type="ECO:0000313" key="2">
    <source>
        <dbReference type="EMBL" id="VAW66713.1"/>
    </source>
</evidence>
<gene>
    <name evidence="2" type="ORF">MNBD_GAMMA08-3139</name>
</gene>
<protein>
    <submittedName>
        <fullName evidence="2">DNA primase, phage associated</fullName>
    </submittedName>
</protein>
<proteinExistence type="predicted"/>
<organism evidence="2">
    <name type="scientific">hydrothermal vent metagenome</name>
    <dbReference type="NCBI Taxonomy" id="652676"/>
    <lineage>
        <taxon>unclassified sequences</taxon>
        <taxon>metagenomes</taxon>
        <taxon>ecological metagenomes</taxon>
    </lineage>
</organism>
<feature type="region of interest" description="Disordered" evidence="1">
    <location>
        <begin position="423"/>
        <end position="490"/>
    </location>
</feature>
<evidence type="ECO:0000256" key="1">
    <source>
        <dbReference type="SAM" id="MobiDB-lite"/>
    </source>
</evidence>
<dbReference type="EMBL" id="UOFH01000356">
    <property type="protein sequence ID" value="VAW66713.1"/>
    <property type="molecule type" value="Genomic_DNA"/>
</dbReference>
<accession>A0A3B0XRJ9</accession>
<dbReference type="AlphaFoldDB" id="A0A3B0XRJ9"/>
<feature type="compositionally biased region" description="Basic and acidic residues" evidence="1">
    <location>
        <begin position="458"/>
        <end position="481"/>
    </location>
</feature>
<reference evidence="2" key="1">
    <citation type="submission" date="2018-06" db="EMBL/GenBank/DDBJ databases">
        <authorList>
            <person name="Zhirakovskaya E."/>
        </authorList>
    </citation>
    <scope>NUCLEOTIDE SEQUENCE</scope>
</reference>
<sequence length="490" mass="55148">LNGQVKAEKNTSIELNPDQKKTALDLLTDKDLINRITQDINAIGVVGEDSNALVAYLACVSRKLDNPLAIMIQSTSAAGKSALKDSVLSLMPDNQQHKFAAMTGQSLYYMGEMDLKHNILAIAEEEGAHSASYALKLLQSEGEVSIASTGKNETTGDLETRTYQVEGPVMLMMTTTAIDVDEELMNRCLVLSVNESRQQTEAIHALQRKKRTLEGLQQKVKKQTVVEQHHHAQALLKPLAVINPYAEQLTFLSDKTRTRRDHEKYLTLIDSIALLHQYQRETKHLVEGQGITDYIEVTLEDIEIANQLAHDVLGRSLDELPPQTRKLLNLISDMVTDNCKVETIEQSDYRFSRKQIRDTTGWGNTQIRIHCDRLVDMEYLLVHRGQRGSCFEYELLYQHENEQYGKTLMKLIDAEKLKTLHTKNSSRGKDLQLAGPKRAQNGGLTAPKRGSKNPAKPDLTEVNDKKTEKCSEMHFKEEKKFLSSHGSIEG</sequence>
<feature type="non-terminal residue" evidence="2">
    <location>
        <position position="1"/>
    </location>
</feature>
<name>A0A3B0XRJ9_9ZZZZ</name>